<feature type="transmembrane region" description="Helical" evidence="1">
    <location>
        <begin position="257"/>
        <end position="275"/>
    </location>
</feature>
<feature type="transmembrane region" description="Helical" evidence="1">
    <location>
        <begin position="136"/>
        <end position="155"/>
    </location>
</feature>
<feature type="transmembrane region" description="Helical" evidence="1">
    <location>
        <begin position="161"/>
        <end position="183"/>
    </location>
</feature>
<evidence type="ECO:0000313" key="2">
    <source>
        <dbReference type="EMBL" id="MBT1696487.1"/>
    </source>
</evidence>
<feature type="transmembrane region" description="Helical" evidence="1">
    <location>
        <begin position="349"/>
        <end position="372"/>
    </location>
</feature>
<keyword evidence="1" id="KW-0812">Transmembrane</keyword>
<feature type="transmembrane region" description="Helical" evidence="1">
    <location>
        <begin position="204"/>
        <end position="222"/>
    </location>
</feature>
<dbReference type="EMBL" id="JAHESF010000005">
    <property type="protein sequence ID" value="MBT1696487.1"/>
    <property type="molecule type" value="Genomic_DNA"/>
</dbReference>
<gene>
    <name evidence="2" type="ORF">KK083_06350</name>
</gene>
<organism evidence="2 3">
    <name type="scientific">Chryseosolibacter histidini</name>
    <dbReference type="NCBI Taxonomy" id="2782349"/>
    <lineage>
        <taxon>Bacteria</taxon>
        <taxon>Pseudomonadati</taxon>
        <taxon>Bacteroidota</taxon>
        <taxon>Cytophagia</taxon>
        <taxon>Cytophagales</taxon>
        <taxon>Chryseotaleaceae</taxon>
        <taxon>Chryseosolibacter</taxon>
    </lineage>
</organism>
<feature type="transmembrane region" description="Helical" evidence="1">
    <location>
        <begin position="6"/>
        <end position="23"/>
    </location>
</feature>
<keyword evidence="1" id="KW-1133">Transmembrane helix</keyword>
<protein>
    <submittedName>
        <fullName evidence="2">Uncharacterized protein</fullName>
    </submittedName>
</protein>
<feature type="transmembrane region" description="Helical" evidence="1">
    <location>
        <begin position="409"/>
        <end position="426"/>
    </location>
</feature>
<name>A0AAP2GNG3_9BACT</name>
<accession>A0AAP2GNG3</accession>
<comment type="caution">
    <text evidence="2">The sequence shown here is derived from an EMBL/GenBank/DDBJ whole genome shotgun (WGS) entry which is preliminary data.</text>
</comment>
<proteinExistence type="predicted"/>
<dbReference type="RefSeq" id="WP_254161771.1">
    <property type="nucleotide sequence ID" value="NZ_JAHESF010000005.1"/>
</dbReference>
<dbReference type="AlphaFoldDB" id="A0AAP2GNG3"/>
<feature type="transmembrane region" description="Helical" evidence="1">
    <location>
        <begin position="228"/>
        <end position="245"/>
    </location>
</feature>
<keyword evidence="1" id="KW-0472">Membrane</keyword>
<reference evidence="2 3" key="1">
    <citation type="submission" date="2021-05" db="EMBL/GenBank/DDBJ databases">
        <title>A Polyphasic approach of four new species of the genus Ohtaekwangia: Ohtaekwangia histidinii sp. nov., Ohtaekwangia cretensis sp. nov., Ohtaekwangia indiensis sp. nov., Ohtaekwangia reichenbachii sp. nov. from diverse environment.</title>
        <authorList>
            <person name="Octaviana S."/>
        </authorList>
    </citation>
    <scope>NUCLEOTIDE SEQUENCE [LARGE SCALE GENOMIC DNA]</scope>
    <source>
        <strain evidence="2 3">PWU4</strain>
    </source>
</reference>
<dbReference type="Proteomes" id="UP001319200">
    <property type="component" value="Unassembled WGS sequence"/>
</dbReference>
<evidence type="ECO:0000256" key="1">
    <source>
        <dbReference type="SAM" id="Phobius"/>
    </source>
</evidence>
<sequence>MELRDMIVTPLVIMLVYAVAYIVRPRFTDHITWRYFFPALTVRIIGALAVGFIYQFYYDGGDTYNYHTFGSRHLWTALFESPDKIFKLFFNDGTDTTGIYNYASKILFFTDPGSYAVVRVAFIFDIFTFSSYSATAVLFAVFSFAGMWMFFLTFYRQYPHLHRSIAIAAFFIPSVFFWGSGLLKDTLTLGCLGIAIFQMHRIFNLRKMSLTGFIMLVAALYMLYVVKFYILMVFFPAAVIWVFMFNFSRIRSKALKIMLFPITVSLALGFAYFSILKAGEDNEKYSLSMLSKTAQVTAYDIRYWTGRDAGSGYSLGELDGSISSMVNLAPQAVNVSLFRPYLWEVKNPLMLLSALESLALMIFAVYLLVRMARGGAAALVQPNVLFLLVFSITFAFAVGVSTFNFGTLVRYKIPMLPCLVVAFVLINDYSKSARKLEVLETTE</sequence>
<evidence type="ECO:0000313" key="3">
    <source>
        <dbReference type="Proteomes" id="UP001319200"/>
    </source>
</evidence>
<feature type="transmembrane region" description="Helical" evidence="1">
    <location>
        <begin position="35"/>
        <end position="57"/>
    </location>
</feature>
<feature type="transmembrane region" description="Helical" evidence="1">
    <location>
        <begin position="384"/>
        <end position="403"/>
    </location>
</feature>
<keyword evidence="3" id="KW-1185">Reference proteome</keyword>